<gene>
    <name evidence="4" type="primary">LOC108847843</name>
</gene>
<dbReference type="OrthoDB" id="1916003at2759"/>
<dbReference type="Proteomes" id="UP000504610">
    <property type="component" value="Chromosome 3"/>
</dbReference>
<dbReference type="GO" id="GO:0070628">
    <property type="term" value="F:proteasome binding"/>
    <property type="evidence" value="ECO:0007669"/>
    <property type="project" value="TreeGrafter"/>
</dbReference>
<evidence type="ECO:0000259" key="2">
    <source>
        <dbReference type="PROSITE" id="PS50053"/>
    </source>
</evidence>
<feature type="domain" description="Ubiquitin-like" evidence="2">
    <location>
        <begin position="1"/>
        <end position="84"/>
    </location>
</feature>
<protein>
    <submittedName>
        <fullName evidence="4">Uncharacterized protein LOC108847843</fullName>
    </submittedName>
</protein>
<reference evidence="3" key="1">
    <citation type="journal article" date="2019" name="Database">
        <title>The radish genome database (RadishGD): an integrated information resource for radish genomics.</title>
        <authorList>
            <person name="Yu H.J."/>
            <person name="Baek S."/>
            <person name="Lee Y.J."/>
            <person name="Cho A."/>
            <person name="Mun J.H."/>
        </authorList>
    </citation>
    <scope>NUCLEOTIDE SEQUENCE [LARGE SCALE GENOMIC DNA]</scope>
    <source>
        <strain evidence="3">cv. WK10039</strain>
    </source>
</reference>
<dbReference type="PANTHER" id="PTHR10621">
    <property type="entry name" value="UV EXCISION REPAIR PROTEIN RAD23"/>
    <property type="match status" value="1"/>
</dbReference>
<dbReference type="InterPro" id="IPR000626">
    <property type="entry name" value="Ubiquitin-like_dom"/>
</dbReference>
<feature type="region of interest" description="Disordered" evidence="1">
    <location>
        <begin position="88"/>
        <end position="178"/>
    </location>
</feature>
<sequence length="178" mass="20338">MKVSVEIITGTFIDTEVSENATVKELKEKIATEVKLSVKRLILVVKDGEESRRLVKDDEDEMKLIDLGVKEDSHVYLFFKHPDLVCKEDRSQGRVDDASAEEVSSEAESKRGNKEKGEEAKEKIDGEEEDVGIKNGEEDREEEKKKNNGEKRKDDHNIEEGKEKAREAEEEDEMDRVS</sequence>
<evidence type="ECO:0000256" key="1">
    <source>
        <dbReference type="SAM" id="MobiDB-lite"/>
    </source>
</evidence>
<dbReference type="GO" id="GO:0043130">
    <property type="term" value="F:ubiquitin binding"/>
    <property type="evidence" value="ECO:0007669"/>
    <property type="project" value="TreeGrafter"/>
</dbReference>
<dbReference type="Gene3D" id="3.10.20.90">
    <property type="entry name" value="Phosphatidylinositol 3-kinase Catalytic Subunit, Chain A, domain 1"/>
    <property type="match status" value="1"/>
</dbReference>
<evidence type="ECO:0000313" key="4">
    <source>
        <dbReference type="RefSeq" id="XP_018476698.2"/>
    </source>
</evidence>
<feature type="compositionally biased region" description="Basic and acidic residues" evidence="1">
    <location>
        <begin position="88"/>
        <end position="97"/>
    </location>
</feature>
<proteinExistence type="predicted"/>
<evidence type="ECO:0000313" key="3">
    <source>
        <dbReference type="Proteomes" id="UP000504610"/>
    </source>
</evidence>
<reference evidence="4" key="2">
    <citation type="submission" date="2025-08" db="UniProtKB">
        <authorList>
            <consortium name="RefSeq"/>
        </authorList>
    </citation>
    <scope>IDENTIFICATION</scope>
    <source>
        <tissue evidence="4">Leaf</tissue>
    </source>
</reference>
<dbReference type="GO" id="GO:0005654">
    <property type="term" value="C:nucleoplasm"/>
    <property type="evidence" value="ECO:0007669"/>
    <property type="project" value="TreeGrafter"/>
</dbReference>
<feature type="compositionally biased region" description="Acidic residues" evidence="1">
    <location>
        <begin position="168"/>
        <end position="178"/>
    </location>
</feature>
<feature type="compositionally biased region" description="Basic and acidic residues" evidence="1">
    <location>
        <begin position="107"/>
        <end position="124"/>
    </location>
</feature>
<dbReference type="GO" id="GO:0005829">
    <property type="term" value="C:cytosol"/>
    <property type="evidence" value="ECO:0007669"/>
    <property type="project" value="TreeGrafter"/>
</dbReference>
<dbReference type="AlphaFoldDB" id="A0A6J0MY03"/>
<dbReference type="PROSITE" id="PS50053">
    <property type="entry name" value="UBIQUITIN_2"/>
    <property type="match status" value="1"/>
</dbReference>
<dbReference type="CDD" id="cd17039">
    <property type="entry name" value="Ubl_ubiquitin_like"/>
    <property type="match status" value="1"/>
</dbReference>
<dbReference type="RefSeq" id="XP_018476698.2">
    <property type="nucleotide sequence ID" value="XM_018621196.2"/>
</dbReference>
<dbReference type="PANTHER" id="PTHR10621:SF61">
    <property type="entry name" value="UBIQUITIN FAMILY PROTEIN"/>
    <property type="match status" value="1"/>
</dbReference>
<keyword evidence="3" id="KW-1185">Reference proteome</keyword>
<dbReference type="GO" id="GO:0043161">
    <property type="term" value="P:proteasome-mediated ubiquitin-dependent protein catabolic process"/>
    <property type="evidence" value="ECO:0007669"/>
    <property type="project" value="TreeGrafter"/>
</dbReference>
<dbReference type="InterPro" id="IPR029071">
    <property type="entry name" value="Ubiquitin-like_domsf"/>
</dbReference>
<dbReference type="KEGG" id="rsz:108847843"/>
<name>A0A6J0MY03_RAPSA</name>
<dbReference type="GeneID" id="108847843"/>
<dbReference type="GO" id="GO:0031593">
    <property type="term" value="F:polyubiquitin modification-dependent protein binding"/>
    <property type="evidence" value="ECO:0007669"/>
    <property type="project" value="TreeGrafter"/>
</dbReference>
<dbReference type="SUPFAM" id="SSF54236">
    <property type="entry name" value="Ubiquitin-like"/>
    <property type="match status" value="1"/>
</dbReference>
<feature type="compositionally biased region" description="Basic and acidic residues" evidence="1">
    <location>
        <begin position="131"/>
        <end position="167"/>
    </location>
</feature>
<organism evidence="3 4">
    <name type="scientific">Raphanus sativus</name>
    <name type="common">Radish</name>
    <name type="synonym">Raphanus raphanistrum var. sativus</name>
    <dbReference type="NCBI Taxonomy" id="3726"/>
    <lineage>
        <taxon>Eukaryota</taxon>
        <taxon>Viridiplantae</taxon>
        <taxon>Streptophyta</taxon>
        <taxon>Embryophyta</taxon>
        <taxon>Tracheophyta</taxon>
        <taxon>Spermatophyta</taxon>
        <taxon>Magnoliopsida</taxon>
        <taxon>eudicotyledons</taxon>
        <taxon>Gunneridae</taxon>
        <taxon>Pentapetalae</taxon>
        <taxon>rosids</taxon>
        <taxon>malvids</taxon>
        <taxon>Brassicales</taxon>
        <taxon>Brassicaceae</taxon>
        <taxon>Brassiceae</taxon>
        <taxon>Raphanus</taxon>
    </lineage>
</organism>
<accession>A0A6J0MY03</accession>